<dbReference type="InterPro" id="IPR029058">
    <property type="entry name" value="AB_hydrolase_fold"/>
</dbReference>
<dbReference type="PRINTS" id="PR00111">
    <property type="entry name" value="ABHYDROLASE"/>
</dbReference>
<gene>
    <name evidence="3" type="ORF">SAMN05216252_1327</name>
</gene>
<dbReference type="PANTHER" id="PTHR43194">
    <property type="entry name" value="HYDROLASE ALPHA/BETA FOLD FAMILY"/>
    <property type="match status" value="1"/>
</dbReference>
<dbReference type="InterPro" id="IPR050228">
    <property type="entry name" value="Carboxylesterase_BioH"/>
</dbReference>
<evidence type="ECO:0000313" key="4">
    <source>
        <dbReference type="Proteomes" id="UP000198280"/>
    </source>
</evidence>
<proteinExistence type="predicted"/>
<dbReference type="OrthoDB" id="63519at2"/>
<feature type="domain" description="AB hydrolase-1" evidence="2">
    <location>
        <begin position="27"/>
        <end position="259"/>
    </location>
</feature>
<dbReference type="InterPro" id="IPR000073">
    <property type="entry name" value="AB_hydrolase_1"/>
</dbReference>
<dbReference type="EMBL" id="FZOF01000032">
    <property type="protein sequence ID" value="SNT50385.1"/>
    <property type="molecule type" value="Genomic_DNA"/>
</dbReference>
<dbReference type="Gene3D" id="3.40.50.1820">
    <property type="entry name" value="alpha/beta hydrolase"/>
    <property type="match status" value="1"/>
</dbReference>
<protein>
    <submittedName>
        <fullName evidence="3">Pimeloyl-ACP methyl ester carboxylesterase</fullName>
    </submittedName>
</protein>
<evidence type="ECO:0000256" key="1">
    <source>
        <dbReference type="SAM" id="MobiDB-lite"/>
    </source>
</evidence>
<dbReference type="GO" id="GO:0003824">
    <property type="term" value="F:catalytic activity"/>
    <property type="evidence" value="ECO:0007669"/>
    <property type="project" value="UniProtKB-ARBA"/>
</dbReference>
<accession>A0A239N656</accession>
<dbReference type="PANTHER" id="PTHR43194:SF2">
    <property type="entry name" value="PEROXISOMAL MEMBRANE PROTEIN LPX1"/>
    <property type="match status" value="1"/>
</dbReference>
<feature type="region of interest" description="Disordered" evidence="1">
    <location>
        <begin position="1"/>
        <end position="24"/>
    </location>
</feature>
<dbReference type="RefSeq" id="WP_089228400.1">
    <property type="nucleotide sequence ID" value="NZ_FZOF01000032.1"/>
</dbReference>
<evidence type="ECO:0000313" key="3">
    <source>
        <dbReference type="EMBL" id="SNT50385.1"/>
    </source>
</evidence>
<reference evidence="3 4" key="1">
    <citation type="submission" date="2017-06" db="EMBL/GenBank/DDBJ databases">
        <authorList>
            <person name="Kim H.J."/>
            <person name="Triplett B.A."/>
        </authorList>
    </citation>
    <scope>NUCLEOTIDE SEQUENCE [LARGE SCALE GENOMIC DNA]</scope>
    <source>
        <strain evidence="3 4">CGMCC 4.1858</strain>
    </source>
</reference>
<organism evidence="3 4">
    <name type="scientific">Actinacidiphila glaucinigra</name>
    <dbReference type="NCBI Taxonomy" id="235986"/>
    <lineage>
        <taxon>Bacteria</taxon>
        <taxon>Bacillati</taxon>
        <taxon>Actinomycetota</taxon>
        <taxon>Actinomycetes</taxon>
        <taxon>Kitasatosporales</taxon>
        <taxon>Streptomycetaceae</taxon>
        <taxon>Actinacidiphila</taxon>
    </lineage>
</organism>
<dbReference type="AlphaFoldDB" id="A0A239N656"/>
<dbReference type="Proteomes" id="UP000198280">
    <property type="component" value="Unassembled WGS sequence"/>
</dbReference>
<keyword evidence="4" id="KW-1185">Reference proteome</keyword>
<dbReference type="SUPFAM" id="SSF53474">
    <property type="entry name" value="alpha/beta-Hydrolases"/>
    <property type="match status" value="1"/>
</dbReference>
<evidence type="ECO:0000259" key="2">
    <source>
        <dbReference type="Pfam" id="PF12697"/>
    </source>
</evidence>
<feature type="compositionally biased region" description="Basic and acidic residues" evidence="1">
    <location>
        <begin position="14"/>
        <end position="23"/>
    </location>
</feature>
<name>A0A239N656_9ACTN</name>
<dbReference type="Pfam" id="PF12697">
    <property type="entry name" value="Abhydrolase_6"/>
    <property type="match status" value="1"/>
</dbReference>
<sequence>MSDGGAPSTYAGLRAERHGEPDGRPPLVLLHGLSYDRHRWGPLLRELKAVDPAREVLAVDLPGHGQSPPLDHHGLDDVAAAVHRAVTEAGLNPPVVVGHSIGGAIATAYAAAHPVRGVVNIDQPLRVGGFADMLQRNGDVLRGPGYGTIWDGLLGRMGIDGLPPEARALARPDAVPARELLLTYWGELLTAPPAALDERNACRLERIASQGTPYHYVTGAEPDAEYRAWLSRVLPDVTITVLPGSGHFPHLAHPAEVASLLK</sequence>